<dbReference type="GO" id="GO:0016791">
    <property type="term" value="F:phosphatase activity"/>
    <property type="evidence" value="ECO:0007669"/>
    <property type="project" value="TreeGrafter"/>
</dbReference>
<dbReference type="PANTHER" id="PTHR42850">
    <property type="entry name" value="METALLOPHOSPHOESTERASE"/>
    <property type="match status" value="1"/>
</dbReference>
<gene>
    <name evidence="2" type="ORF">SAMN04488113_10942</name>
</gene>
<dbReference type="InterPro" id="IPR029052">
    <property type="entry name" value="Metallo-depent_PP-like"/>
</dbReference>
<dbReference type="OrthoDB" id="384253at2"/>
<dbReference type="CDD" id="cd00144">
    <property type="entry name" value="MPP_PPP_family"/>
    <property type="match status" value="1"/>
</dbReference>
<dbReference type="GO" id="GO:0110154">
    <property type="term" value="P:RNA decapping"/>
    <property type="evidence" value="ECO:0007669"/>
    <property type="project" value="TreeGrafter"/>
</dbReference>
<dbReference type="STRING" id="1130080.SAMN04488113_10942"/>
<evidence type="ECO:0000259" key="1">
    <source>
        <dbReference type="Pfam" id="PF00149"/>
    </source>
</evidence>
<dbReference type="PANTHER" id="PTHR42850:SF4">
    <property type="entry name" value="ZINC-DEPENDENT ENDOPOLYPHOSPHATASE"/>
    <property type="match status" value="1"/>
</dbReference>
<dbReference type="Gene3D" id="3.60.21.10">
    <property type="match status" value="1"/>
</dbReference>
<dbReference type="GO" id="GO:0005737">
    <property type="term" value="C:cytoplasm"/>
    <property type="evidence" value="ECO:0007669"/>
    <property type="project" value="TreeGrafter"/>
</dbReference>
<dbReference type="Pfam" id="PF00149">
    <property type="entry name" value="Metallophos"/>
    <property type="match status" value="1"/>
</dbReference>
<organism evidence="2 3">
    <name type="scientific">Alkalibacterium gilvum</name>
    <dbReference type="NCBI Taxonomy" id="1130080"/>
    <lineage>
        <taxon>Bacteria</taxon>
        <taxon>Bacillati</taxon>
        <taxon>Bacillota</taxon>
        <taxon>Bacilli</taxon>
        <taxon>Lactobacillales</taxon>
        <taxon>Carnobacteriaceae</taxon>
        <taxon>Alkalibacterium</taxon>
    </lineage>
</organism>
<sequence length="246" mass="28164">MKNKLFAVGDVHGQITMFKEILEYWNPDKEQLVLVGDLGDRGENPKACFELAKELVEKYDAICLRGNHEEMLLNFMNKPQYAAPNYKMNGGMVTIQSFLDMEEGEYDVVELAASLQAKAPWLKPFIESLPFIYEWENYVFVHAGVDLTLSDWRDSTERDYVWIREGFYDQPNHTNKTFVFGHTVTAMLNTEKKNTDIWIAGDRKIGIDGGAVYGGAMHGVVFDKNGIVDHYTVDNKGYAFSEHLRK</sequence>
<accession>A0A1H6SSJ3</accession>
<evidence type="ECO:0000313" key="3">
    <source>
        <dbReference type="Proteomes" id="UP000198564"/>
    </source>
</evidence>
<dbReference type="Proteomes" id="UP000198564">
    <property type="component" value="Unassembled WGS sequence"/>
</dbReference>
<dbReference type="GO" id="GO:0008803">
    <property type="term" value="F:bis(5'-nucleosyl)-tetraphosphatase (symmetrical) activity"/>
    <property type="evidence" value="ECO:0007669"/>
    <property type="project" value="TreeGrafter"/>
</dbReference>
<feature type="domain" description="Calcineurin-like phosphoesterase" evidence="1">
    <location>
        <begin position="6"/>
        <end position="201"/>
    </location>
</feature>
<dbReference type="EMBL" id="FNYW01000009">
    <property type="protein sequence ID" value="SEI67010.1"/>
    <property type="molecule type" value="Genomic_DNA"/>
</dbReference>
<keyword evidence="3" id="KW-1185">Reference proteome</keyword>
<proteinExistence type="predicted"/>
<dbReference type="InterPro" id="IPR050126">
    <property type="entry name" value="Ap4A_hydrolase"/>
</dbReference>
<dbReference type="AlphaFoldDB" id="A0A1H6SSJ3"/>
<dbReference type="InterPro" id="IPR004843">
    <property type="entry name" value="Calcineurin-like_PHP"/>
</dbReference>
<name>A0A1H6SSJ3_9LACT</name>
<protein>
    <submittedName>
        <fullName evidence="2">Serine/threonine protein phosphatase 1</fullName>
    </submittedName>
</protein>
<dbReference type="RefSeq" id="WP_091633785.1">
    <property type="nucleotide sequence ID" value="NZ_FNYW01000009.1"/>
</dbReference>
<dbReference type="SUPFAM" id="SSF56300">
    <property type="entry name" value="Metallo-dependent phosphatases"/>
    <property type="match status" value="1"/>
</dbReference>
<evidence type="ECO:0000313" key="2">
    <source>
        <dbReference type="EMBL" id="SEI67010.1"/>
    </source>
</evidence>
<reference evidence="3" key="1">
    <citation type="submission" date="2016-10" db="EMBL/GenBank/DDBJ databases">
        <authorList>
            <person name="Varghese N."/>
            <person name="Submissions S."/>
        </authorList>
    </citation>
    <scope>NUCLEOTIDE SEQUENCE [LARGE SCALE GENOMIC DNA]</scope>
    <source>
        <strain evidence="3">DSM 25751</strain>
    </source>
</reference>